<proteinExistence type="inferred from homology"/>
<reference evidence="3" key="2">
    <citation type="journal article" date="2024" name="Plant">
        <title>Genomic evolution and insights into agronomic trait innovations of Sesamum species.</title>
        <authorList>
            <person name="Miao H."/>
            <person name="Wang L."/>
            <person name="Qu L."/>
            <person name="Liu H."/>
            <person name="Sun Y."/>
            <person name="Le M."/>
            <person name="Wang Q."/>
            <person name="Wei S."/>
            <person name="Zheng Y."/>
            <person name="Lin W."/>
            <person name="Duan Y."/>
            <person name="Cao H."/>
            <person name="Xiong S."/>
            <person name="Wang X."/>
            <person name="Wei L."/>
            <person name="Li C."/>
            <person name="Ma Q."/>
            <person name="Ju M."/>
            <person name="Zhao R."/>
            <person name="Li G."/>
            <person name="Mu C."/>
            <person name="Tian Q."/>
            <person name="Mei H."/>
            <person name="Zhang T."/>
            <person name="Gao T."/>
            <person name="Zhang H."/>
        </authorList>
    </citation>
    <scope>NUCLEOTIDE SEQUENCE</scope>
    <source>
        <strain evidence="3">K16</strain>
    </source>
</reference>
<evidence type="ECO:0000313" key="4">
    <source>
        <dbReference type="Proteomes" id="UP001289374"/>
    </source>
</evidence>
<dbReference type="PANTHER" id="PTHR11926">
    <property type="entry name" value="GLUCOSYL/GLUCURONOSYL TRANSFERASES"/>
    <property type="match status" value="1"/>
</dbReference>
<organism evidence="3 4">
    <name type="scientific">Sesamum angolense</name>
    <dbReference type="NCBI Taxonomy" id="2727404"/>
    <lineage>
        <taxon>Eukaryota</taxon>
        <taxon>Viridiplantae</taxon>
        <taxon>Streptophyta</taxon>
        <taxon>Embryophyta</taxon>
        <taxon>Tracheophyta</taxon>
        <taxon>Spermatophyta</taxon>
        <taxon>Magnoliopsida</taxon>
        <taxon>eudicotyledons</taxon>
        <taxon>Gunneridae</taxon>
        <taxon>Pentapetalae</taxon>
        <taxon>asterids</taxon>
        <taxon>lamiids</taxon>
        <taxon>Lamiales</taxon>
        <taxon>Pedaliaceae</taxon>
        <taxon>Sesamum</taxon>
    </lineage>
</organism>
<reference evidence="3" key="1">
    <citation type="submission" date="2020-06" db="EMBL/GenBank/DDBJ databases">
        <authorList>
            <person name="Li T."/>
            <person name="Hu X."/>
            <person name="Zhang T."/>
            <person name="Song X."/>
            <person name="Zhang H."/>
            <person name="Dai N."/>
            <person name="Sheng W."/>
            <person name="Hou X."/>
            <person name="Wei L."/>
        </authorList>
    </citation>
    <scope>NUCLEOTIDE SEQUENCE</scope>
    <source>
        <strain evidence="3">K16</strain>
        <tissue evidence="3">Leaf</tissue>
    </source>
</reference>
<evidence type="ECO:0000313" key="3">
    <source>
        <dbReference type="EMBL" id="KAK4409202.1"/>
    </source>
</evidence>
<dbReference type="EMBL" id="JACGWL010000002">
    <property type="protein sequence ID" value="KAK4409202.1"/>
    <property type="molecule type" value="Genomic_DNA"/>
</dbReference>
<protein>
    <submittedName>
        <fullName evidence="3">UDP-glycosyltransferase 87A2</fullName>
    </submittedName>
</protein>
<accession>A0AAE2C4V8</accession>
<dbReference type="CDD" id="cd03784">
    <property type="entry name" value="GT1_Gtf-like"/>
    <property type="match status" value="1"/>
</dbReference>
<dbReference type="AlphaFoldDB" id="A0AAE2C4V8"/>
<dbReference type="PANTHER" id="PTHR11926:SF774">
    <property type="entry name" value="UDP-GLYCOSYLTRANSFERASE 85A1-RELATED"/>
    <property type="match status" value="1"/>
</dbReference>
<dbReference type="SUPFAM" id="SSF53756">
    <property type="entry name" value="UDP-Glycosyltransferase/glycogen phosphorylase"/>
    <property type="match status" value="1"/>
</dbReference>
<comment type="caution">
    <text evidence="3">The sequence shown here is derived from an EMBL/GenBank/DDBJ whole genome shotgun (WGS) entry which is preliminary data.</text>
</comment>
<dbReference type="GO" id="GO:0080043">
    <property type="term" value="F:quercetin 3-O-glucosyltransferase activity"/>
    <property type="evidence" value="ECO:0007669"/>
    <property type="project" value="TreeGrafter"/>
</dbReference>
<evidence type="ECO:0000256" key="1">
    <source>
        <dbReference type="ARBA" id="ARBA00009995"/>
    </source>
</evidence>
<keyword evidence="4" id="KW-1185">Reference proteome</keyword>
<dbReference type="InterPro" id="IPR002213">
    <property type="entry name" value="UDP_glucos_trans"/>
</dbReference>
<evidence type="ECO:0000256" key="2">
    <source>
        <dbReference type="ARBA" id="ARBA00022679"/>
    </source>
</evidence>
<name>A0AAE2C4V8_9LAMI</name>
<dbReference type="FunFam" id="3.40.50.2000:FF:000138">
    <property type="entry name" value="Glycosyltransferase"/>
    <property type="match status" value="1"/>
</dbReference>
<gene>
    <name evidence="3" type="ORF">Sango_0501200</name>
</gene>
<comment type="similarity">
    <text evidence="1">Belongs to the UDP-glycosyltransferase family.</text>
</comment>
<dbReference type="Pfam" id="PF00201">
    <property type="entry name" value="UDPGT"/>
    <property type="match status" value="1"/>
</dbReference>
<keyword evidence="2" id="KW-0808">Transferase</keyword>
<sequence>MAQAVKQPIPSCHVVAVPYPGRGQINPMLNLCKVVAERSDDIFITVVVTEEWLGFIGSMEKPANISFAAIPNVVPSERVRGEDVTGFAVAVLTKMEKPFERLLEELCLPPPTVIIADAFLPWAAEVAGRRKIPLASLWTMSASVYTVFYHLDLLVQNGHFPIDLSVNGDAIVDYIPGLSSVRLLDLPTIMRDQEITSKFLKILPNHSTAKYLIFTSIYELEPQVLDALHQKSALSIYNIGPATSYFNLKQISNDRHQDNTYSEWLSDQPPSSVLYVALGSFLYVSGSQMDEIAVGLRKSGVRFLWVARRELSRLQEMCGEKGLVVEWCHQLEVLCHPSVGGFWSHCGWNSTKEAVLAGLPMLTSPILMDQLTNAKAIVEEWGVGWRVWKGVFNEQNLTNSDEIAELVRRFMNLESPEREELTKNAKELQKSCEREFANGQCFQTSLDGFVGSILQYSDLHALRNSLKC</sequence>
<dbReference type="Proteomes" id="UP001289374">
    <property type="component" value="Unassembled WGS sequence"/>
</dbReference>
<dbReference type="GO" id="GO:0080044">
    <property type="term" value="F:quercetin 7-O-glucosyltransferase activity"/>
    <property type="evidence" value="ECO:0007669"/>
    <property type="project" value="TreeGrafter"/>
</dbReference>
<dbReference type="Gene3D" id="3.40.50.2000">
    <property type="entry name" value="Glycogen Phosphorylase B"/>
    <property type="match status" value="2"/>
</dbReference>